<feature type="region of interest" description="Disordered" evidence="1">
    <location>
        <begin position="57"/>
        <end position="77"/>
    </location>
</feature>
<dbReference type="RefSeq" id="XP_007403861.1">
    <property type="nucleotide sequence ID" value="XM_007403799.1"/>
</dbReference>
<proteinExistence type="predicted"/>
<dbReference type="KEGG" id="mlr:MELLADRAFT_101485"/>
<reference evidence="3" key="1">
    <citation type="journal article" date="2011" name="Proc. Natl. Acad. Sci. U.S.A.">
        <title>Obligate biotrophy features unraveled by the genomic analysis of rust fungi.</title>
        <authorList>
            <person name="Duplessis S."/>
            <person name="Cuomo C.A."/>
            <person name="Lin Y.-C."/>
            <person name="Aerts A."/>
            <person name="Tisserant E."/>
            <person name="Veneault-Fourrey C."/>
            <person name="Joly D.L."/>
            <person name="Hacquard S."/>
            <person name="Amselem J."/>
            <person name="Cantarel B.L."/>
            <person name="Chiu R."/>
            <person name="Coutinho P.M."/>
            <person name="Feau N."/>
            <person name="Field M."/>
            <person name="Frey P."/>
            <person name="Gelhaye E."/>
            <person name="Goldberg J."/>
            <person name="Grabherr M.G."/>
            <person name="Kodira C.D."/>
            <person name="Kohler A."/>
            <person name="Kuees U."/>
            <person name="Lindquist E.A."/>
            <person name="Lucas S.M."/>
            <person name="Mago R."/>
            <person name="Mauceli E."/>
            <person name="Morin E."/>
            <person name="Murat C."/>
            <person name="Pangilinan J.L."/>
            <person name="Park R."/>
            <person name="Pearson M."/>
            <person name="Quesneville H."/>
            <person name="Rouhier N."/>
            <person name="Sakthikumar S."/>
            <person name="Salamov A.A."/>
            <person name="Schmutz J."/>
            <person name="Selles B."/>
            <person name="Shapiro H."/>
            <person name="Tanguay P."/>
            <person name="Tuskan G.A."/>
            <person name="Henrissat B."/>
            <person name="Van de Peer Y."/>
            <person name="Rouze P."/>
            <person name="Ellis J.G."/>
            <person name="Dodds P.N."/>
            <person name="Schein J.E."/>
            <person name="Zhong S."/>
            <person name="Hamelin R.C."/>
            <person name="Grigoriev I.V."/>
            <person name="Szabo L.J."/>
            <person name="Martin F."/>
        </authorList>
    </citation>
    <scope>NUCLEOTIDE SEQUENCE [LARGE SCALE GENOMIC DNA]</scope>
    <source>
        <strain evidence="3">98AG31 / pathotype 3-4-7</strain>
    </source>
</reference>
<name>F4R4X0_MELLP</name>
<keyword evidence="3" id="KW-1185">Reference proteome</keyword>
<dbReference type="AlphaFoldDB" id="F4R4X0"/>
<dbReference type="InParanoid" id="F4R4X0"/>
<evidence type="ECO:0000256" key="1">
    <source>
        <dbReference type="SAM" id="MobiDB-lite"/>
    </source>
</evidence>
<evidence type="ECO:0000313" key="2">
    <source>
        <dbReference type="EMBL" id="EGG12923.1"/>
    </source>
</evidence>
<dbReference type="Proteomes" id="UP000001072">
    <property type="component" value="Unassembled WGS sequence"/>
</dbReference>
<dbReference type="HOGENOM" id="CLU_106813_0_0_1"/>
<feature type="compositionally biased region" description="Low complexity" evidence="1">
    <location>
        <begin position="59"/>
        <end position="77"/>
    </location>
</feature>
<accession>F4R4X0</accession>
<protein>
    <submittedName>
        <fullName evidence="2">Uncharacterized protein</fullName>
    </submittedName>
</protein>
<feature type="region of interest" description="Disordered" evidence="1">
    <location>
        <begin position="90"/>
        <end position="142"/>
    </location>
</feature>
<organism evidence="3">
    <name type="scientific">Melampsora larici-populina (strain 98AG31 / pathotype 3-4-7)</name>
    <name type="common">Poplar leaf rust fungus</name>
    <dbReference type="NCBI Taxonomy" id="747676"/>
    <lineage>
        <taxon>Eukaryota</taxon>
        <taxon>Fungi</taxon>
        <taxon>Dikarya</taxon>
        <taxon>Basidiomycota</taxon>
        <taxon>Pucciniomycotina</taxon>
        <taxon>Pucciniomycetes</taxon>
        <taxon>Pucciniales</taxon>
        <taxon>Melampsoraceae</taxon>
        <taxon>Melampsora</taxon>
    </lineage>
</organism>
<sequence>MPPKATRADPRRVPCQCRISGCYKSVYIDAHGISQRGVEVLPATKEAHERAELRSRIQSLSLSPSHGSAISSGSPGIDLRDDLIGPLTNLGIGVPNERTPTRSASRPTFTPVVLDSNGEQSHSANDSPDILATSTSESLEDSNRLSNMINESTNTSTNADLGNRTQILDPDVSAAASIAREKGLDVYDCSHFHKFSLKAFNPVCLHIAVTAAVLSIFDHASICQER</sequence>
<dbReference type="VEuPathDB" id="FungiDB:MELLADRAFT_101485"/>
<gene>
    <name evidence="2" type="ORF">MELLADRAFT_101485</name>
</gene>
<dbReference type="EMBL" id="GL883090">
    <property type="protein sequence ID" value="EGG12923.1"/>
    <property type="molecule type" value="Genomic_DNA"/>
</dbReference>
<dbReference type="GeneID" id="18921377"/>
<feature type="compositionally biased region" description="Polar residues" evidence="1">
    <location>
        <begin position="117"/>
        <end position="137"/>
    </location>
</feature>
<evidence type="ECO:0000313" key="3">
    <source>
        <dbReference type="Proteomes" id="UP000001072"/>
    </source>
</evidence>